<evidence type="ECO:0000313" key="2">
    <source>
        <dbReference type="EMBL" id="KAK2848124.1"/>
    </source>
</evidence>
<dbReference type="AlphaFoldDB" id="A0AA88MZ15"/>
<sequence>MYPSLFAPLGHVDCFWLHCISRRGRNKPNSSKRKKKISAQGKKVASENTTSKQESTFLHSLMLGGKVSDTSGSGDLYNPALLLPVSTATKTAIRLINFAFL</sequence>
<name>A0AA88MZ15_TACVA</name>
<accession>A0AA88MZ15</accession>
<organism evidence="2 3">
    <name type="scientific">Tachysurus vachellii</name>
    <name type="common">Darkbarbel catfish</name>
    <name type="synonym">Pelteobagrus vachellii</name>
    <dbReference type="NCBI Taxonomy" id="175792"/>
    <lineage>
        <taxon>Eukaryota</taxon>
        <taxon>Metazoa</taxon>
        <taxon>Chordata</taxon>
        <taxon>Craniata</taxon>
        <taxon>Vertebrata</taxon>
        <taxon>Euteleostomi</taxon>
        <taxon>Actinopterygii</taxon>
        <taxon>Neopterygii</taxon>
        <taxon>Teleostei</taxon>
        <taxon>Ostariophysi</taxon>
        <taxon>Siluriformes</taxon>
        <taxon>Bagridae</taxon>
        <taxon>Tachysurus</taxon>
    </lineage>
</organism>
<proteinExistence type="predicted"/>
<feature type="compositionally biased region" description="Basic residues" evidence="1">
    <location>
        <begin position="24"/>
        <end position="37"/>
    </location>
</feature>
<evidence type="ECO:0000256" key="1">
    <source>
        <dbReference type="SAM" id="MobiDB-lite"/>
    </source>
</evidence>
<reference evidence="2" key="1">
    <citation type="submission" date="2023-08" db="EMBL/GenBank/DDBJ databases">
        <title>Pelteobagrus vachellii genome.</title>
        <authorList>
            <person name="Liu H."/>
        </authorList>
    </citation>
    <scope>NUCLEOTIDE SEQUENCE</scope>
    <source>
        <strain evidence="2">PRFRI_2022a</strain>
        <tissue evidence="2">Muscle</tissue>
    </source>
</reference>
<protein>
    <submittedName>
        <fullName evidence="2">Uncharacterized protein</fullName>
    </submittedName>
</protein>
<evidence type="ECO:0000313" key="3">
    <source>
        <dbReference type="Proteomes" id="UP001187315"/>
    </source>
</evidence>
<gene>
    <name evidence="2" type="ORF">Q7C36_009806</name>
</gene>
<dbReference type="Proteomes" id="UP001187315">
    <property type="component" value="Unassembled WGS sequence"/>
</dbReference>
<comment type="caution">
    <text evidence="2">The sequence shown here is derived from an EMBL/GenBank/DDBJ whole genome shotgun (WGS) entry which is preliminary data.</text>
</comment>
<keyword evidence="3" id="KW-1185">Reference proteome</keyword>
<feature type="region of interest" description="Disordered" evidence="1">
    <location>
        <begin position="24"/>
        <end position="53"/>
    </location>
</feature>
<dbReference type="EMBL" id="JAVHJS010000009">
    <property type="protein sequence ID" value="KAK2848124.1"/>
    <property type="molecule type" value="Genomic_DNA"/>
</dbReference>